<dbReference type="AlphaFoldDB" id="A0A5N6ZD19"/>
<feature type="compositionally biased region" description="Basic and acidic residues" evidence="5">
    <location>
        <begin position="514"/>
        <end position="528"/>
    </location>
</feature>
<gene>
    <name evidence="7" type="ORF">BDV28DRAFT_128653</name>
</gene>
<feature type="region of interest" description="Disordered" evidence="5">
    <location>
        <begin position="409"/>
        <end position="553"/>
    </location>
</feature>
<comment type="similarity">
    <text evidence="2">Belongs to the SAS10 family.</text>
</comment>
<dbReference type="Pfam" id="PF09368">
    <property type="entry name" value="Sas10"/>
    <property type="match status" value="1"/>
</dbReference>
<evidence type="ECO:0000256" key="5">
    <source>
        <dbReference type="SAM" id="MobiDB-lite"/>
    </source>
</evidence>
<organism evidence="7 8">
    <name type="scientific">Aspergillus coremiiformis</name>
    <dbReference type="NCBI Taxonomy" id="138285"/>
    <lineage>
        <taxon>Eukaryota</taxon>
        <taxon>Fungi</taxon>
        <taxon>Dikarya</taxon>
        <taxon>Ascomycota</taxon>
        <taxon>Pezizomycotina</taxon>
        <taxon>Eurotiomycetes</taxon>
        <taxon>Eurotiomycetidae</taxon>
        <taxon>Eurotiales</taxon>
        <taxon>Aspergillaceae</taxon>
        <taxon>Aspergillus</taxon>
        <taxon>Aspergillus subgen. Circumdati</taxon>
    </lineage>
</organism>
<feature type="compositionally biased region" description="Basic and acidic residues" evidence="5">
    <location>
        <begin position="544"/>
        <end position="553"/>
    </location>
</feature>
<evidence type="ECO:0000313" key="7">
    <source>
        <dbReference type="EMBL" id="KAE8355542.1"/>
    </source>
</evidence>
<feature type="compositionally biased region" description="Basic and acidic residues" evidence="5">
    <location>
        <begin position="415"/>
        <end position="424"/>
    </location>
</feature>
<sequence>MGKRKAGGRPAARNVTAPERTKFNIEERFDESEDDFQTGRDQILLEEEPDAKRRRKLAQQEEMFQPSDEEILGYESVDEDDLDDDDMDEDDDFADEDEIDDEELLRPKNKRRGATGSDSEDEDEDGIAAWGSSKKDFYNADQIETEADAVEEEEEAKRLQQKHLQAIDEADFGFDETEWVESGKEREGGEDDVGVVTEVLPQLEITDDMSTEEKLKILKSRYPEFEPLAQDFKDLQTTHRSLAEAADATKVGKDAKDIPKHAPVAVIKHRALSAYLGTITMYLMLLTSSRDASGNPTPLSPAQLRSHPVMGVLVKFRKLWETVKDLTVPEGSDAEEELASEDDVPEAPITKKQSKKGTEVQVSKKKKISKAQRAAEAAQAEAEARRAERLRETEANLADLSNLVTKPGKKRVTQKVKESAKVADDSDFGDEDALTAKEAEEKANQKRSLRFYTSQLAQKANKRSAAGRDAGGDADIPYRERLKDRQARLNAEAEKRGRQKPKESEALGGDSDDEDRRVANELRERQSGSDDEVYYDMIAARSNQRKEDKKARAEAYAAAAREGGQVAFQEEIGPDGKRAITYQIEKNKGLAPKRNKDSRNPRVKKRKRYEEKKKKLSSIRQVYKGGEGRGGYGGELTGIKKNLVKSVKL</sequence>
<evidence type="ECO:0000259" key="6">
    <source>
        <dbReference type="Pfam" id="PF09368"/>
    </source>
</evidence>
<protein>
    <submittedName>
        <fullName evidence="7">Sas10 C-terminal domain-containing protein</fullName>
    </submittedName>
</protein>
<feature type="compositionally biased region" description="Acidic residues" evidence="5">
    <location>
        <begin position="67"/>
        <end position="103"/>
    </location>
</feature>
<feature type="compositionally biased region" description="Acidic residues" evidence="5">
    <location>
        <begin position="143"/>
        <end position="154"/>
    </location>
</feature>
<dbReference type="Pfam" id="PF04000">
    <property type="entry name" value="Sas10_Utp3"/>
    <property type="match status" value="1"/>
</dbReference>
<feature type="region of interest" description="Disordered" evidence="5">
    <location>
        <begin position="1"/>
        <end position="174"/>
    </location>
</feature>
<dbReference type="EMBL" id="ML739050">
    <property type="protein sequence ID" value="KAE8355542.1"/>
    <property type="molecule type" value="Genomic_DNA"/>
</dbReference>
<reference evidence="8" key="1">
    <citation type="submission" date="2019-04" db="EMBL/GenBank/DDBJ databases">
        <title>Friends and foes A comparative genomics studyof 23 Aspergillus species from section Flavi.</title>
        <authorList>
            <consortium name="DOE Joint Genome Institute"/>
            <person name="Kjaerbolling I."/>
            <person name="Vesth T."/>
            <person name="Frisvad J.C."/>
            <person name="Nybo J.L."/>
            <person name="Theobald S."/>
            <person name="Kildgaard S."/>
            <person name="Isbrandt T."/>
            <person name="Kuo A."/>
            <person name="Sato A."/>
            <person name="Lyhne E.K."/>
            <person name="Kogle M.E."/>
            <person name="Wiebenga A."/>
            <person name="Kun R.S."/>
            <person name="Lubbers R.J."/>
            <person name="Makela M.R."/>
            <person name="Barry K."/>
            <person name="Chovatia M."/>
            <person name="Clum A."/>
            <person name="Daum C."/>
            <person name="Haridas S."/>
            <person name="He G."/>
            <person name="LaButti K."/>
            <person name="Lipzen A."/>
            <person name="Mondo S."/>
            <person name="Riley R."/>
            <person name="Salamov A."/>
            <person name="Simmons B.A."/>
            <person name="Magnuson J.K."/>
            <person name="Henrissat B."/>
            <person name="Mortensen U.H."/>
            <person name="Larsen T.O."/>
            <person name="Devries R.P."/>
            <person name="Grigoriev I.V."/>
            <person name="Machida M."/>
            <person name="Baker S.E."/>
            <person name="Andersen M.R."/>
        </authorList>
    </citation>
    <scope>NUCLEOTIDE SEQUENCE [LARGE SCALE GENOMIC DNA]</scope>
    <source>
        <strain evidence="8">CBS 553.77</strain>
    </source>
</reference>
<proteinExistence type="inferred from homology"/>
<evidence type="ECO:0000256" key="1">
    <source>
        <dbReference type="ARBA" id="ARBA00004123"/>
    </source>
</evidence>
<feature type="compositionally biased region" description="Basic and acidic residues" evidence="5">
    <location>
        <begin position="434"/>
        <end position="444"/>
    </location>
</feature>
<evidence type="ECO:0000313" key="8">
    <source>
        <dbReference type="Proteomes" id="UP000327118"/>
    </source>
</evidence>
<evidence type="ECO:0000256" key="4">
    <source>
        <dbReference type="ARBA" id="ARBA00023242"/>
    </source>
</evidence>
<feature type="region of interest" description="Disordered" evidence="5">
    <location>
        <begin position="330"/>
        <end position="389"/>
    </location>
</feature>
<evidence type="ECO:0000256" key="2">
    <source>
        <dbReference type="ARBA" id="ARBA00010979"/>
    </source>
</evidence>
<keyword evidence="8" id="KW-1185">Reference proteome</keyword>
<feature type="compositionally biased region" description="Acidic residues" evidence="5">
    <location>
        <begin position="332"/>
        <end position="345"/>
    </location>
</feature>
<dbReference type="GO" id="GO:0032040">
    <property type="term" value="C:small-subunit processome"/>
    <property type="evidence" value="ECO:0007669"/>
    <property type="project" value="TreeGrafter"/>
</dbReference>
<dbReference type="PANTHER" id="PTHR13237">
    <property type="entry name" value="SOMETHING ABOUT SILENCING PROTEIN 10-RELATED"/>
    <property type="match status" value="1"/>
</dbReference>
<dbReference type="GO" id="GO:0000462">
    <property type="term" value="P:maturation of SSU-rRNA from tricistronic rRNA transcript (SSU-rRNA, 5.8S rRNA, LSU-rRNA)"/>
    <property type="evidence" value="ECO:0007669"/>
    <property type="project" value="TreeGrafter"/>
</dbReference>
<evidence type="ECO:0000256" key="3">
    <source>
        <dbReference type="ARBA" id="ARBA00022553"/>
    </source>
</evidence>
<dbReference type="OrthoDB" id="1924577at2759"/>
<dbReference type="InterPro" id="IPR007146">
    <property type="entry name" value="Sas10/Utp3/C1D"/>
</dbReference>
<feature type="region of interest" description="Disordered" evidence="5">
    <location>
        <begin position="586"/>
        <end position="624"/>
    </location>
</feature>
<dbReference type="InterPro" id="IPR018972">
    <property type="entry name" value="Sas10_C_dom"/>
</dbReference>
<name>A0A5N6ZD19_9EURO</name>
<feature type="compositionally biased region" description="Low complexity" evidence="5">
    <location>
        <begin position="371"/>
        <end position="381"/>
    </location>
</feature>
<feature type="domain" description="Sas10 C-terminal" evidence="6">
    <location>
        <begin position="575"/>
        <end position="649"/>
    </location>
</feature>
<accession>A0A5N6ZD19</accession>
<keyword evidence="4" id="KW-0539">Nucleus</keyword>
<dbReference type="Proteomes" id="UP000327118">
    <property type="component" value="Unassembled WGS sequence"/>
</dbReference>
<comment type="subcellular location">
    <subcellularLocation>
        <location evidence="1">Nucleus</location>
    </subcellularLocation>
</comment>
<feature type="compositionally biased region" description="Basic and acidic residues" evidence="5">
    <location>
        <begin position="476"/>
        <end position="505"/>
    </location>
</feature>
<dbReference type="PANTHER" id="PTHR13237:SF8">
    <property type="entry name" value="SOMETHING ABOUT SILENCING PROTEIN 10"/>
    <property type="match status" value="1"/>
</dbReference>
<keyword evidence="3" id="KW-0597">Phosphoprotein</keyword>